<dbReference type="AlphaFoldDB" id="A0A2J7PM55"/>
<feature type="region of interest" description="Disordered" evidence="13">
    <location>
        <begin position="1"/>
        <end position="25"/>
    </location>
</feature>
<accession>A0A2J7PM55</accession>
<keyword evidence="8 12" id="KW-0406">Ion transport</keyword>
<keyword evidence="11 12" id="KW-0407">Ion channel</keyword>
<organism evidence="14 15">
    <name type="scientific">Cryptotermes secundus</name>
    <dbReference type="NCBI Taxonomy" id="105785"/>
    <lineage>
        <taxon>Eukaryota</taxon>
        <taxon>Metazoa</taxon>
        <taxon>Ecdysozoa</taxon>
        <taxon>Arthropoda</taxon>
        <taxon>Hexapoda</taxon>
        <taxon>Insecta</taxon>
        <taxon>Pterygota</taxon>
        <taxon>Neoptera</taxon>
        <taxon>Polyneoptera</taxon>
        <taxon>Dictyoptera</taxon>
        <taxon>Blattodea</taxon>
        <taxon>Blattoidea</taxon>
        <taxon>Termitoidae</taxon>
        <taxon>Kalotermitidae</taxon>
        <taxon>Cryptotermitinae</taxon>
        <taxon>Cryptotermes</taxon>
    </lineage>
</organism>
<evidence type="ECO:0000256" key="2">
    <source>
        <dbReference type="ARBA" id="ARBA00007193"/>
    </source>
</evidence>
<dbReference type="GO" id="GO:0005272">
    <property type="term" value="F:sodium channel activity"/>
    <property type="evidence" value="ECO:0007669"/>
    <property type="project" value="UniProtKB-KW"/>
</dbReference>
<comment type="similarity">
    <text evidence="2 12">Belongs to the amiloride-sensitive sodium channel (TC 1.A.6) family.</text>
</comment>
<reference evidence="14 15" key="1">
    <citation type="submission" date="2017-12" db="EMBL/GenBank/DDBJ databases">
        <title>Hemimetabolous genomes reveal molecular basis of termite eusociality.</title>
        <authorList>
            <person name="Harrison M.C."/>
            <person name="Jongepier E."/>
            <person name="Robertson H.M."/>
            <person name="Arning N."/>
            <person name="Bitard-Feildel T."/>
            <person name="Chao H."/>
            <person name="Childers C.P."/>
            <person name="Dinh H."/>
            <person name="Doddapaneni H."/>
            <person name="Dugan S."/>
            <person name="Gowin J."/>
            <person name="Greiner C."/>
            <person name="Han Y."/>
            <person name="Hu H."/>
            <person name="Hughes D.S.T."/>
            <person name="Huylmans A.-K."/>
            <person name="Kemena C."/>
            <person name="Kremer L.P.M."/>
            <person name="Lee S.L."/>
            <person name="Lopez-Ezquerra A."/>
            <person name="Mallet L."/>
            <person name="Monroy-Kuhn J.M."/>
            <person name="Moser A."/>
            <person name="Murali S.C."/>
            <person name="Muzny D.M."/>
            <person name="Otani S."/>
            <person name="Piulachs M.-D."/>
            <person name="Poelchau M."/>
            <person name="Qu J."/>
            <person name="Schaub F."/>
            <person name="Wada-Katsumata A."/>
            <person name="Worley K.C."/>
            <person name="Xie Q."/>
            <person name="Ylla G."/>
            <person name="Poulsen M."/>
            <person name="Gibbs R.A."/>
            <person name="Schal C."/>
            <person name="Richards S."/>
            <person name="Belles X."/>
            <person name="Korb J."/>
            <person name="Bornberg-Bauer E."/>
        </authorList>
    </citation>
    <scope>NUCLEOTIDE SEQUENCE [LARGE SCALE GENOMIC DNA]</scope>
    <source>
        <tissue evidence="14">Whole body</tissue>
    </source>
</reference>
<dbReference type="PROSITE" id="PS01206">
    <property type="entry name" value="ASC"/>
    <property type="match status" value="1"/>
</dbReference>
<comment type="caution">
    <text evidence="14">The sequence shown here is derived from an EMBL/GenBank/DDBJ whole genome shotgun (WGS) entry which is preliminary data.</text>
</comment>
<name>A0A2J7PM55_9NEOP</name>
<evidence type="ECO:0000256" key="3">
    <source>
        <dbReference type="ARBA" id="ARBA00022448"/>
    </source>
</evidence>
<protein>
    <submittedName>
        <fullName evidence="14">Uncharacterized protein</fullName>
    </submittedName>
</protein>
<evidence type="ECO:0000256" key="8">
    <source>
        <dbReference type="ARBA" id="ARBA00023065"/>
    </source>
</evidence>
<evidence type="ECO:0000313" key="14">
    <source>
        <dbReference type="EMBL" id="PNF17411.1"/>
    </source>
</evidence>
<keyword evidence="4 12" id="KW-0894">Sodium channel</keyword>
<gene>
    <name evidence="14" type="ORF">B7P43_G02974</name>
</gene>
<comment type="subcellular location">
    <subcellularLocation>
        <location evidence="1">Membrane</location>
        <topology evidence="1">Multi-pass membrane protein</topology>
    </subcellularLocation>
</comment>
<evidence type="ECO:0000256" key="12">
    <source>
        <dbReference type="RuleBase" id="RU000679"/>
    </source>
</evidence>
<keyword evidence="9" id="KW-0472">Membrane</keyword>
<keyword evidence="10 12" id="KW-0739">Sodium transport</keyword>
<evidence type="ECO:0000256" key="11">
    <source>
        <dbReference type="ARBA" id="ARBA00023303"/>
    </source>
</evidence>
<sequence>MNRNISLTNSPANLLTNRSTDQPTPKTQALLEKSTAAKPSKKFTAFCGTHRQDSKQIKMISSRETGPGTLTVGVKRNVWVVEIVNDPLLQQVPIKRRGCRFPEEIPDHYKLFKYYSYSTCVLECRAIKMLEHCNCINHIIHPGDLVKLKGKHSESEMESGMTCDCSADCNEPDQFILHEEKKLTKKYSEIKFVMETLPNERLRRNVVRSKLDLVAECECGDGLQTEEHIFWDCKQYKDQRATLADILSENSKKYYPK</sequence>
<dbReference type="InParanoid" id="A0A2J7PM55"/>
<dbReference type="EMBL" id="NEVH01024421">
    <property type="protein sequence ID" value="PNF17411.1"/>
    <property type="molecule type" value="Genomic_DNA"/>
</dbReference>
<evidence type="ECO:0000313" key="15">
    <source>
        <dbReference type="Proteomes" id="UP000235965"/>
    </source>
</evidence>
<evidence type="ECO:0000256" key="1">
    <source>
        <dbReference type="ARBA" id="ARBA00004141"/>
    </source>
</evidence>
<evidence type="ECO:0000256" key="9">
    <source>
        <dbReference type="ARBA" id="ARBA00023136"/>
    </source>
</evidence>
<dbReference type="GO" id="GO:0016020">
    <property type="term" value="C:membrane"/>
    <property type="evidence" value="ECO:0007669"/>
    <property type="project" value="UniProtKB-SubCell"/>
</dbReference>
<dbReference type="STRING" id="105785.A0A2J7PM55"/>
<evidence type="ECO:0000256" key="10">
    <source>
        <dbReference type="ARBA" id="ARBA00023201"/>
    </source>
</evidence>
<evidence type="ECO:0000256" key="6">
    <source>
        <dbReference type="ARBA" id="ARBA00022989"/>
    </source>
</evidence>
<dbReference type="Proteomes" id="UP000235965">
    <property type="component" value="Unassembled WGS sequence"/>
</dbReference>
<proteinExistence type="inferred from homology"/>
<keyword evidence="15" id="KW-1185">Reference proteome</keyword>
<keyword evidence="3 12" id="KW-0813">Transport</keyword>
<evidence type="ECO:0000256" key="4">
    <source>
        <dbReference type="ARBA" id="ARBA00022461"/>
    </source>
</evidence>
<dbReference type="OrthoDB" id="8188903at2759"/>
<dbReference type="Pfam" id="PF00858">
    <property type="entry name" value="ASC"/>
    <property type="match status" value="1"/>
</dbReference>
<dbReference type="InterPro" id="IPR001873">
    <property type="entry name" value="ENaC"/>
</dbReference>
<evidence type="ECO:0000256" key="5">
    <source>
        <dbReference type="ARBA" id="ARBA00022692"/>
    </source>
</evidence>
<evidence type="ECO:0000256" key="7">
    <source>
        <dbReference type="ARBA" id="ARBA00023053"/>
    </source>
</evidence>
<keyword evidence="5 12" id="KW-0812">Transmembrane</keyword>
<keyword evidence="7" id="KW-0915">Sodium</keyword>
<dbReference type="InterPro" id="IPR020903">
    <property type="entry name" value="ENaC_CS"/>
</dbReference>
<evidence type="ECO:0000256" key="13">
    <source>
        <dbReference type="SAM" id="MobiDB-lite"/>
    </source>
</evidence>
<keyword evidence="6" id="KW-1133">Transmembrane helix</keyword>